<accession>A0A6N4V8M6</accession>
<protein>
    <submittedName>
        <fullName evidence="2">Uncharacterized protein</fullName>
    </submittedName>
</protein>
<dbReference type="RefSeq" id="WP_163673116.1">
    <property type="nucleotide sequence ID" value="NZ_AP022570.1"/>
</dbReference>
<name>A0A6N4V8M6_9MYCO</name>
<proteinExistence type="predicted"/>
<dbReference type="EMBL" id="AP022570">
    <property type="protein sequence ID" value="BBX50443.1"/>
    <property type="molecule type" value="Genomic_DNA"/>
</dbReference>
<evidence type="ECO:0000313" key="2">
    <source>
        <dbReference type="EMBL" id="BBX50443.1"/>
    </source>
</evidence>
<sequence>MSVTPTDLTGTERAVLIVLMAESRPVANPELAALGPALDKPGRDKLNALGLLESERVKGRYVHELTDRGWALCRDIVAAGPPPRSTGPAKTLYTVLGALGRYLQRSEVSLAELFWPAEASEAETPEAETREAETPEAETLEDRVRVAYARLAPRPGGWVRLAELRAALGDARGDVDTALTALSRTPGVSVIPEEDQKKLTPDDRAAAVMIGDRPKHLIAIEA</sequence>
<keyword evidence="3" id="KW-1185">Reference proteome</keyword>
<dbReference type="AlphaFoldDB" id="A0A6N4V8M6"/>
<evidence type="ECO:0000256" key="1">
    <source>
        <dbReference type="SAM" id="MobiDB-lite"/>
    </source>
</evidence>
<dbReference type="KEGG" id="mpof:MPOR_14690"/>
<gene>
    <name evidence="2" type="ORF">MPOR_14690</name>
</gene>
<dbReference type="Proteomes" id="UP000466785">
    <property type="component" value="Chromosome"/>
</dbReference>
<organism evidence="2 3">
    <name type="scientific">Mycolicibacterium poriferae</name>
    <dbReference type="NCBI Taxonomy" id="39694"/>
    <lineage>
        <taxon>Bacteria</taxon>
        <taxon>Bacillati</taxon>
        <taxon>Actinomycetota</taxon>
        <taxon>Actinomycetes</taxon>
        <taxon>Mycobacteriales</taxon>
        <taxon>Mycobacteriaceae</taxon>
        <taxon>Mycolicibacterium</taxon>
    </lineage>
</organism>
<feature type="region of interest" description="Disordered" evidence="1">
    <location>
        <begin position="119"/>
        <end position="138"/>
    </location>
</feature>
<evidence type="ECO:0000313" key="3">
    <source>
        <dbReference type="Proteomes" id="UP000466785"/>
    </source>
</evidence>
<reference evidence="2 3" key="1">
    <citation type="journal article" date="2019" name="Emerg. Microbes Infect.">
        <title>Comprehensive subspecies identification of 175 nontuberculous mycobacteria species based on 7547 genomic profiles.</title>
        <authorList>
            <person name="Matsumoto Y."/>
            <person name="Kinjo T."/>
            <person name="Motooka D."/>
            <person name="Nabeya D."/>
            <person name="Jung N."/>
            <person name="Uechi K."/>
            <person name="Horii T."/>
            <person name="Iida T."/>
            <person name="Fujita J."/>
            <person name="Nakamura S."/>
        </authorList>
    </citation>
    <scope>NUCLEOTIDE SEQUENCE [LARGE SCALE GENOMIC DNA]</scope>
    <source>
        <strain evidence="2 3">JCM 12603</strain>
    </source>
</reference>